<dbReference type="GO" id="GO:0046872">
    <property type="term" value="F:metal ion binding"/>
    <property type="evidence" value="ECO:0007669"/>
    <property type="project" value="UniProtKB-KW"/>
</dbReference>
<keyword evidence="5" id="KW-1185">Reference proteome</keyword>
<dbReference type="EMBL" id="CP051152">
    <property type="protein sequence ID" value="QJQ06896.1"/>
    <property type="molecule type" value="Genomic_DNA"/>
</dbReference>
<dbReference type="InterPro" id="IPR002678">
    <property type="entry name" value="DUF34/NIF3"/>
</dbReference>
<dbReference type="KEGG" id="upi:EJG51_014775"/>
<gene>
    <name evidence="4" type="ORF">EJG51_014775</name>
</gene>
<feature type="binding site" evidence="3">
    <location>
        <position position="69"/>
    </location>
    <ligand>
        <name>a divalent metal cation</name>
        <dbReference type="ChEBI" id="CHEBI:60240"/>
        <label>1</label>
    </ligand>
</feature>
<comment type="similarity">
    <text evidence="1">Belongs to the GTP cyclohydrolase I type 2/NIF3 family.</text>
</comment>
<dbReference type="GO" id="GO:0005737">
    <property type="term" value="C:cytoplasm"/>
    <property type="evidence" value="ECO:0007669"/>
    <property type="project" value="TreeGrafter"/>
</dbReference>
<evidence type="ECO:0000256" key="1">
    <source>
        <dbReference type="ARBA" id="ARBA00006964"/>
    </source>
</evidence>
<dbReference type="Pfam" id="PF01784">
    <property type="entry name" value="DUF34_NIF3"/>
    <property type="match status" value="1"/>
</dbReference>
<feature type="binding site" evidence="3">
    <location>
        <position position="68"/>
    </location>
    <ligand>
        <name>a divalent metal cation</name>
        <dbReference type="ChEBI" id="CHEBI:60240"/>
        <label>1</label>
    </ligand>
</feature>
<keyword evidence="2 3" id="KW-0479">Metal-binding</keyword>
<feature type="binding site" evidence="3">
    <location>
        <position position="106"/>
    </location>
    <ligand>
        <name>a divalent metal cation</name>
        <dbReference type="ChEBI" id="CHEBI:60240"/>
        <label>1</label>
    </ligand>
</feature>
<evidence type="ECO:0000256" key="3">
    <source>
        <dbReference type="PIRSR" id="PIRSR602678-1"/>
    </source>
</evidence>
<dbReference type="Proteomes" id="UP000274350">
    <property type="component" value="Chromosome"/>
</dbReference>
<evidence type="ECO:0000313" key="4">
    <source>
        <dbReference type="EMBL" id="QJQ06896.1"/>
    </source>
</evidence>
<evidence type="ECO:0000313" key="5">
    <source>
        <dbReference type="Proteomes" id="UP000274350"/>
    </source>
</evidence>
<accession>A0A6M4A6F8</accession>
<evidence type="ECO:0000256" key="2">
    <source>
        <dbReference type="ARBA" id="ARBA00022723"/>
    </source>
</evidence>
<proteinExistence type="inferred from homology"/>
<feature type="binding site" evidence="3">
    <location>
        <position position="223"/>
    </location>
    <ligand>
        <name>a divalent metal cation</name>
        <dbReference type="ChEBI" id="CHEBI:60240"/>
        <label>1</label>
    </ligand>
</feature>
<dbReference type="AlphaFoldDB" id="A0A6M4A6F8"/>
<dbReference type="Gene3D" id="3.40.1390.30">
    <property type="entry name" value="NIF3 (NGG1p interacting factor 3)-like"/>
    <property type="match status" value="2"/>
</dbReference>
<dbReference type="InterPro" id="IPR036069">
    <property type="entry name" value="DUF34/NIF3_sf"/>
</dbReference>
<feature type="binding site" evidence="3">
    <location>
        <position position="227"/>
    </location>
    <ligand>
        <name>a divalent metal cation</name>
        <dbReference type="ChEBI" id="CHEBI:60240"/>
        <label>1</label>
    </ligand>
</feature>
<dbReference type="PANTHER" id="PTHR13799">
    <property type="entry name" value="NGG1 INTERACTING FACTOR 3"/>
    <property type="match status" value="1"/>
</dbReference>
<organism evidence="4 5">
    <name type="scientific">Undibacterium piscinae</name>
    <dbReference type="NCBI Taxonomy" id="2495591"/>
    <lineage>
        <taxon>Bacteria</taxon>
        <taxon>Pseudomonadati</taxon>
        <taxon>Pseudomonadota</taxon>
        <taxon>Betaproteobacteria</taxon>
        <taxon>Burkholderiales</taxon>
        <taxon>Oxalobacteraceae</taxon>
        <taxon>Undibacterium</taxon>
    </lineage>
</organism>
<dbReference type="OrthoDB" id="9800881at2"/>
<protein>
    <submittedName>
        <fullName evidence="4">Nif3-like dinuclear metal center hexameric protein</fullName>
    </submittedName>
</protein>
<dbReference type="PANTHER" id="PTHR13799:SF14">
    <property type="entry name" value="GTP CYCLOHYDROLASE 1 TYPE 2 HOMOLOG"/>
    <property type="match status" value="1"/>
</dbReference>
<dbReference type="NCBIfam" id="TIGR00486">
    <property type="entry name" value="YbgI_SA1388"/>
    <property type="match status" value="1"/>
</dbReference>
<dbReference type="SUPFAM" id="SSF102705">
    <property type="entry name" value="NIF3 (NGG1p interacting factor 3)-like"/>
    <property type="match status" value="1"/>
</dbReference>
<name>A0A6M4A6F8_9BURK</name>
<reference evidence="4 5" key="1">
    <citation type="journal article" date="2019" name="Int. J. Syst. Evol. Microbiol.">
        <title>Undibacterium piscinae sp. nov., isolated from Korean shiner intestine.</title>
        <authorList>
            <person name="Lee S.Y."/>
            <person name="Kang W."/>
            <person name="Kim P.S."/>
            <person name="Kim H.S."/>
            <person name="Sung H."/>
            <person name="Shin N.R."/>
            <person name="Whon T.W."/>
            <person name="Yun J.H."/>
            <person name="Lee J.Y."/>
            <person name="Lee J.Y."/>
            <person name="Jung M.J."/>
            <person name="Jeong Y.S."/>
            <person name="Tak E.J."/>
            <person name="Han J.E."/>
            <person name="Hyun D.W."/>
            <person name="Kang M.S."/>
            <person name="Lee K.E."/>
            <person name="Lee B.H."/>
            <person name="Bae J.W."/>
        </authorList>
    </citation>
    <scope>NUCLEOTIDE SEQUENCE [LARGE SCALE GENOMIC DNA]</scope>
    <source>
        <strain evidence="4 5">S11R28</strain>
    </source>
</reference>
<sequence>MKEKSVNREVLAQYLATELQIARYRDYCPNGVQVEGRPEIKLIVSGVTASLALLEQALDAKADAVLVHHGYFWRGEDMRVIGQKQKRLKLLLENEISLFAYHLPLDMHPLMGNNAQLAQKFGIEPSSRFAEDDLGWIGRMSDPAIRTVGDLAAHIAQTLGRKPMLIGNPEQSLADVAWCSGAAQNLFDQAITAGASVYLSGEISEPTVHLARESGVAYLACGHHATERYGVQALGQHIAGRFGVAHQFIDIDNPV</sequence>